<accession>A0AAD7F4N9</accession>
<dbReference type="AlphaFoldDB" id="A0AAD7F4N9"/>
<reference evidence="2" key="1">
    <citation type="submission" date="2023-03" db="EMBL/GenBank/DDBJ databases">
        <title>Massive genome expansion in bonnet fungi (Mycena s.s.) driven by repeated elements and novel gene families across ecological guilds.</title>
        <authorList>
            <consortium name="Lawrence Berkeley National Laboratory"/>
            <person name="Harder C.B."/>
            <person name="Miyauchi S."/>
            <person name="Viragh M."/>
            <person name="Kuo A."/>
            <person name="Thoen E."/>
            <person name="Andreopoulos B."/>
            <person name="Lu D."/>
            <person name="Skrede I."/>
            <person name="Drula E."/>
            <person name="Henrissat B."/>
            <person name="Morin E."/>
            <person name="Kohler A."/>
            <person name="Barry K."/>
            <person name="LaButti K."/>
            <person name="Morin E."/>
            <person name="Salamov A."/>
            <person name="Lipzen A."/>
            <person name="Mereny Z."/>
            <person name="Hegedus B."/>
            <person name="Baldrian P."/>
            <person name="Stursova M."/>
            <person name="Weitz H."/>
            <person name="Taylor A."/>
            <person name="Grigoriev I.V."/>
            <person name="Nagy L.G."/>
            <person name="Martin F."/>
            <person name="Kauserud H."/>
        </authorList>
    </citation>
    <scope>NUCLEOTIDE SEQUENCE</scope>
    <source>
        <strain evidence="2">CBHHK002</strain>
    </source>
</reference>
<comment type="caution">
    <text evidence="2">The sequence shown here is derived from an EMBL/GenBank/DDBJ whole genome shotgun (WGS) entry which is preliminary data.</text>
</comment>
<dbReference type="EMBL" id="JARIHO010000001">
    <property type="protein sequence ID" value="KAJ7368752.1"/>
    <property type="molecule type" value="Genomic_DNA"/>
</dbReference>
<name>A0AAD7F4N9_9AGAR</name>
<proteinExistence type="predicted"/>
<feature type="region of interest" description="Disordered" evidence="1">
    <location>
        <begin position="125"/>
        <end position="146"/>
    </location>
</feature>
<dbReference type="Proteomes" id="UP001218218">
    <property type="component" value="Unassembled WGS sequence"/>
</dbReference>
<protein>
    <submittedName>
        <fullName evidence="2">Uncharacterized protein</fullName>
    </submittedName>
</protein>
<keyword evidence="3" id="KW-1185">Reference proteome</keyword>
<evidence type="ECO:0000313" key="3">
    <source>
        <dbReference type="Proteomes" id="UP001218218"/>
    </source>
</evidence>
<evidence type="ECO:0000313" key="2">
    <source>
        <dbReference type="EMBL" id="KAJ7368752.1"/>
    </source>
</evidence>
<organism evidence="2 3">
    <name type="scientific">Mycena albidolilacea</name>
    <dbReference type="NCBI Taxonomy" id="1033008"/>
    <lineage>
        <taxon>Eukaryota</taxon>
        <taxon>Fungi</taxon>
        <taxon>Dikarya</taxon>
        <taxon>Basidiomycota</taxon>
        <taxon>Agaricomycotina</taxon>
        <taxon>Agaricomycetes</taxon>
        <taxon>Agaricomycetidae</taxon>
        <taxon>Agaricales</taxon>
        <taxon>Marasmiineae</taxon>
        <taxon>Mycenaceae</taxon>
        <taxon>Mycena</taxon>
    </lineage>
</organism>
<sequence length="238" mass="26298">MSTDLRKRLMELDNSIEKPRLQGSCRVAGECETGCVQRQGAAGAPKEWVCGGLQTNHGGSAHPLVIGRVLAVAEGRLRGVCGVEKNELRCESEGHSQLRSRPRSLWRLPGELVWPRTHFFPFRGQGQIPGAARHERTKRKTTATRRQDVKNGITAAVAPESGIIPGGGAMSMWNRALENVIDNDITNHLGTFCGSSTVLALAGTTGKRRHLSRVSTWFRVKIQDYPDFELLIRVKWPK</sequence>
<evidence type="ECO:0000256" key="1">
    <source>
        <dbReference type="SAM" id="MobiDB-lite"/>
    </source>
</evidence>
<gene>
    <name evidence="2" type="ORF">DFH08DRAFT_983193</name>
</gene>